<evidence type="ECO:0000313" key="2">
    <source>
        <dbReference type="Proteomes" id="UP000831963"/>
    </source>
</evidence>
<evidence type="ECO:0000313" key="1">
    <source>
        <dbReference type="EMBL" id="UPL16067.1"/>
    </source>
</evidence>
<sequence>MAGDPRVIRRPLQLANARDSFPPASPPDLTAGGLDIAAAIEGVRRAHGEVGLFVRALAAGLAEDADAAADRERALDLVAIAAWRSGALALRDDALTRLERIEPADERRAAAATLGIGIDLLEAFLRRQRTDRFWWPGRADERGYVLATGGFRGVGGAWIRPPDRVVRLADAGAFAILVAGEWWRLDADVWGARLTASVEPEAAASDPAASAPADDGVSVVIGPDTHLAWVHVRDAA</sequence>
<organism evidence="1 2">
    <name type="scientific">Microbacterium galbinum</name>
    <dbReference type="NCBI Taxonomy" id="2851646"/>
    <lineage>
        <taxon>Bacteria</taxon>
        <taxon>Bacillati</taxon>
        <taxon>Actinomycetota</taxon>
        <taxon>Actinomycetes</taxon>
        <taxon>Micrococcales</taxon>
        <taxon>Microbacteriaceae</taxon>
        <taxon>Microbacterium</taxon>
    </lineage>
</organism>
<keyword evidence="2" id="KW-1185">Reference proteome</keyword>
<dbReference type="EMBL" id="CP078077">
    <property type="protein sequence ID" value="UPL16067.1"/>
    <property type="molecule type" value="Genomic_DNA"/>
</dbReference>
<gene>
    <name evidence="1" type="ORF">KV396_02665</name>
</gene>
<reference evidence="1 2" key="1">
    <citation type="submission" date="2021-06" db="EMBL/GenBank/DDBJ databases">
        <title>Genome-based taxonomic framework of Microbacterium strains isolated from marine environment, the description of four new species and reclassification of four preexisting species.</title>
        <authorList>
            <person name="Lee S.D."/>
            <person name="Kim S.-M."/>
            <person name="Byeon Y.-S."/>
            <person name="Yang H.L."/>
            <person name="Kim I.S."/>
        </authorList>
    </citation>
    <scope>NUCLEOTIDE SEQUENCE [LARGE SCALE GENOMIC DNA]</scope>
    <source>
        <strain evidence="1 2">SSW1-36</strain>
    </source>
</reference>
<accession>A0ABY4ITG3</accession>
<proteinExistence type="predicted"/>
<dbReference type="Proteomes" id="UP000831963">
    <property type="component" value="Chromosome"/>
</dbReference>
<name>A0ABY4ITG3_9MICO</name>
<protein>
    <submittedName>
        <fullName evidence="1">Potassium transporter Kef</fullName>
    </submittedName>
</protein>